<keyword evidence="6" id="KW-0695">RNA-directed DNA polymerase</keyword>
<dbReference type="InterPro" id="IPR041373">
    <property type="entry name" value="RT_RNaseH"/>
</dbReference>
<dbReference type="InterPro" id="IPR043502">
    <property type="entry name" value="DNA/RNA_pol_sf"/>
</dbReference>
<dbReference type="PANTHER" id="PTHR37984:SF5">
    <property type="entry name" value="PROTEIN NYNRIN-LIKE"/>
    <property type="match status" value="1"/>
</dbReference>
<keyword evidence="1" id="KW-0808">Transferase</keyword>
<accession>A0ABQ7V8D4</accession>
<keyword evidence="3" id="KW-0540">Nuclease</keyword>
<evidence type="ECO:0000313" key="10">
    <source>
        <dbReference type="Proteomes" id="UP000826656"/>
    </source>
</evidence>
<name>A0ABQ7V8D4_SOLTU</name>
<gene>
    <name evidence="9" type="ORF">KY290_023159</name>
</gene>
<dbReference type="Gene3D" id="3.10.10.10">
    <property type="entry name" value="HIV Type 1 Reverse Transcriptase, subunit A, domain 1"/>
    <property type="match status" value="1"/>
</dbReference>
<keyword evidence="4" id="KW-0255">Endonuclease</keyword>
<comment type="caution">
    <text evidence="9">The sequence shown here is derived from an EMBL/GenBank/DDBJ whole genome shotgun (WGS) entry which is preliminary data.</text>
</comment>
<evidence type="ECO:0000256" key="6">
    <source>
        <dbReference type="ARBA" id="ARBA00022918"/>
    </source>
</evidence>
<evidence type="ECO:0000313" key="9">
    <source>
        <dbReference type="EMBL" id="KAH0759666.1"/>
    </source>
</evidence>
<reference evidence="9 10" key="1">
    <citation type="journal article" date="2021" name="bioRxiv">
        <title>Chromosome-scale and haplotype-resolved genome assembly of a tetraploid potato cultivar.</title>
        <authorList>
            <person name="Sun H."/>
            <person name="Jiao W.-B."/>
            <person name="Krause K."/>
            <person name="Campoy J.A."/>
            <person name="Goel M."/>
            <person name="Folz-Donahue K."/>
            <person name="Kukat C."/>
            <person name="Huettel B."/>
            <person name="Schneeberger K."/>
        </authorList>
    </citation>
    <scope>NUCLEOTIDE SEQUENCE [LARGE SCALE GENOMIC DNA]</scope>
    <source>
        <strain evidence="9">SolTubOtavaFocal</strain>
        <tissue evidence="9">Leaves</tissue>
    </source>
</reference>
<evidence type="ECO:0000256" key="2">
    <source>
        <dbReference type="ARBA" id="ARBA00022695"/>
    </source>
</evidence>
<keyword evidence="5" id="KW-0378">Hydrolase</keyword>
<keyword evidence="10" id="KW-1185">Reference proteome</keyword>
<dbReference type="CDD" id="cd09274">
    <property type="entry name" value="RNase_HI_RT_Ty3"/>
    <property type="match status" value="1"/>
</dbReference>
<organism evidence="9 10">
    <name type="scientific">Solanum tuberosum</name>
    <name type="common">Potato</name>
    <dbReference type="NCBI Taxonomy" id="4113"/>
    <lineage>
        <taxon>Eukaryota</taxon>
        <taxon>Viridiplantae</taxon>
        <taxon>Streptophyta</taxon>
        <taxon>Embryophyta</taxon>
        <taxon>Tracheophyta</taxon>
        <taxon>Spermatophyta</taxon>
        <taxon>Magnoliopsida</taxon>
        <taxon>eudicotyledons</taxon>
        <taxon>Gunneridae</taxon>
        <taxon>Pentapetalae</taxon>
        <taxon>asterids</taxon>
        <taxon>lamiids</taxon>
        <taxon>Solanales</taxon>
        <taxon>Solanaceae</taxon>
        <taxon>Solanoideae</taxon>
        <taxon>Solaneae</taxon>
        <taxon>Solanum</taxon>
    </lineage>
</organism>
<evidence type="ECO:0000256" key="3">
    <source>
        <dbReference type="ARBA" id="ARBA00022722"/>
    </source>
</evidence>
<dbReference type="CDD" id="cd01647">
    <property type="entry name" value="RT_LTR"/>
    <property type="match status" value="1"/>
</dbReference>
<proteinExistence type="predicted"/>
<evidence type="ECO:0000256" key="5">
    <source>
        <dbReference type="ARBA" id="ARBA00022801"/>
    </source>
</evidence>
<feature type="domain" description="Reverse transcriptase RNase H-like" evidence="8">
    <location>
        <begin position="285"/>
        <end position="380"/>
    </location>
</feature>
<evidence type="ECO:0000256" key="4">
    <source>
        <dbReference type="ARBA" id="ARBA00022759"/>
    </source>
</evidence>
<dbReference type="EMBL" id="JAIVGD010000015">
    <property type="protein sequence ID" value="KAH0759666.1"/>
    <property type="molecule type" value="Genomic_DNA"/>
</dbReference>
<dbReference type="Proteomes" id="UP000826656">
    <property type="component" value="Unassembled WGS sequence"/>
</dbReference>
<dbReference type="Gene3D" id="3.30.70.270">
    <property type="match status" value="2"/>
</dbReference>
<dbReference type="PANTHER" id="PTHR37984">
    <property type="entry name" value="PROTEIN CBG26694"/>
    <property type="match status" value="1"/>
</dbReference>
<dbReference type="Pfam" id="PF00078">
    <property type="entry name" value="RVT_1"/>
    <property type="match status" value="1"/>
</dbReference>
<evidence type="ECO:0000256" key="1">
    <source>
        <dbReference type="ARBA" id="ARBA00022679"/>
    </source>
</evidence>
<feature type="domain" description="Reverse transcriptase" evidence="7">
    <location>
        <begin position="33"/>
        <end position="192"/>
    </location>
</feature>
<dbReference type="InterPro" id="IPR043128">
    <property type="entry name" value="Rev_trsase/Diguanyl_cyclase"/>
</dbReference>
<dbReference type="InterPro" id="IPR000477">
    <property type="entry name" value="RT_dom"/>
</dbReference>
<dbReference type="InterPro" id="IPR050951">
    <property type="entry name" value="Retrovirus_Pol_polyprotein"/>
</dbReference>
<keyword evidence="2" id="KW-0548">Nucleotidyltransferase</keyword>
<evidence type="ECO:0000259" key="8">
    <source>
        <dbReference type="Pfam" id="PF17917"/>
    </source>
</evidence>
<dbReference type="SUPFAM" id="SSF56672">
    <property type="entry name" value="DNA/RNA polymerases"/>
    <property type="match status" value="1"/>
</dbReference>
<evidence type="ECO:0008006" key="11">
    <source>
        <dbReference type="Google" id="ProtNLM"/>
    </source>
</evidence>
<sequence length="428" mass="49679">MAQMELKEQLKDLLDKGFIRPSISPWGAPVLFVRKKDGSLRMCIDYRQLNKVTTKNKYLLPRIDDLFDQLQGASYFSKIDFRSGYHQLRVRGVDIPKTAFRTRYGHYEFVVMLFGLTNVPVAFMDLMNRVFRQYLDMFVIVFIEDILIYSRSLNDHMDHLRIVLQVLKDQQLFAKFSKCELLLRSVAFLCHIVSSKGIEVDPKKTNVVKSWPRPLTTSGIRSFLGLAGYYMRFVEGFSSIASPLMTLTQKKSKFVLSEACEKSFQELKDKLNSAPVLTLPEGTDGFVVYYDTSRVGLGCVLMQNSKVIIYDSRQLKVHEKNYPTHDLELAAVVFSLKIWRHYLYGVHVDVFTDHKSLQYVFSQKDLNLRQRRWLELLKDYDMSVLYHPGKANVVADELNRLSMGTMDHAEDENKELVRQVHRLARLGV</sequence>
<evidence type="ECO:0000259" key="7">
    <source>
        <dbReference type="Pfam" id="PF00078"/>
    </source>
</evidence>
<dbReference type="Pfam" id="PF17917">
    <property type="entry name" value="RT_RNaseH"/>
    <property type="match status" value="1"/>
</dbReference>
<protein>
    <recommendedName>
        <fullName evidence="11">Reverse transcriptase domain-containing protein</fullName>
    </recommendedName>
</protein>